<reference evidence="1 2" key="1">
    <citation type="submission" date="2023-02" db="EMBL/GenBank/DDBJ databases">
        <title>Gemone sequence of Telluria chitinolytica ACM 3522T.</title>
        <authorList>
            <person name="Frediansyah A."/>
            <person name="Miess H."/>
            <person name="Gross H."/>
        </authorList>
    </citation>
    <scope>NUCLEOTIDE SEQUENCE [LARGE SCALE GENOMIC DNA]</scope>
    <source>
        <strain evidence="1 2">ACM 3522</strain>
    </source>
</reference>
<dbReference type="RefSeq" id="WP_277415588.1">
    <property type="nucleotide sequence ID" value="NZ_CP119083.1"/>
</dbReference>
<keyword evidence="2" id="KW-1185">Reference proteome</keyword>
<name>A0ABY8BBU1_9BURK</name>
<evidence type="ECO:0000313" key="1">
    <source>
        <dbReference type="EMBL" id="WEF32873.1"/>
    </source>
</evidence>
<dbReference type="Proteomes" id="UP001216510">
    <property type="component" value="Chromosome"/>
</dbReference>
<organism evidence="1 2">
    <name type="scientific">Pseudoduganella chitinolytica</name>
    <dbReference type="NCBI Taxonomy" id="34070"/>
    <lineage>
        <taxon>Bacteria</taxon>
        <taxon>Pseudomonadati</taxon>
        <taxon>Pseudomonadota</taxon>
        <taxon>Betaproteobacteria</taxon>
        <taxon>Burkholderiales</taxon>
        <taxon>Oxalobacteraceae</taxon>
        <taxon>Telluria group</taxon>
        <taxon>Pseudoduganella</taxon>
    </lineage>
</organism>
<protein>
    <submittedName>
        <fullName evidence="1">Uncharacterized protein</fullName>
    </submittedName>
</protein>
<accession>A0ABY8BBU1</accession>
<gene>
    <name evidence="1" type="ORF">PX653_26345</name>
</gene>
<evidence type="ECO:0000313" key="2">
    <source>
        <dbReference type="Proteomes" id="UP001216510"/>
    </source>
</evidence>
<proteinExistence type="predicted"/>
<sequence>MNIYDVSIASLEGAEERCEIEFSRDSSIKLTIKSKSFGLMPFVDHNLFGALIKFCLRIERDGYLLLCNAARTDAYPSRMMLQMGGGRKVYLLIHGLQTSDEDLVDVLGAATLDQVGTVKEQEIGYENWLGSLK</sequence>
<dbReference type="EMBL" id="CP119083">
    <property type="protein sequence ID" value="WEF32873.1"/>
    <property type="molecule type" value="Genomic_DNA"/>
</dbReference>